<dbReference type="PANTHER" id="PTHR30469:SF15">
    <property type="entry name" value="HLYD FAMILY OF SECRETION PROTEINS"/>
    <property type="match status" value="1"/>
</dbReference>
<comment type="caution">
    <text evidence="3">The sequence shown here is derived from an EMBL/GenBank/DDBJ whole genome shotgun (WGS) entry which is preliminary data.</text>
</comment>
<protein>
    <recommendedName>
        <fullName evidence="5">RND family efflux transporter MFP subunit</fullName>
    </recommendedName>
</protein>
<dbReference type="EMBL" id="BPMK01000004">
    <property type="protein sequence ID" value="GIZ51125.1"/>
    <property type="molecule type" value="Genomic_DNA"/>
</dbReference>
<organism evidence="3 4">
    <name type="scientific">Noviherbaspirillum aridicola</name>
    <dbReference type="NCBI Taxonomy" id="2849687"/>
    <lineage>
        <taxon>Bacteria</taxon>
        <taxon>Pseudomonadati</taxon>
        <taxon>Pseudomonadota</taxon>
        <taxon>Betaproteobacteria</taxon>
        <taxon>Burkholderiales</taxon>
        <taxon>Oxalobacteraceae</taxon>
        <taxon>Noviherbaspirillum</taxon>
    </lineage>
</organism>
<feature type="region of interest" description="Disordered" evidence="2">
    <location>
        <begin position="1"/>
        <end position="22"/>
    </location>
</feature>
<keyword evidence="4" id="KW-1185">Reference proteome</keyword>
<gene>
    <name evidence="3" type="ORF">NCCP691_11390</name>
</gene>
<dbReference type="SUPFAM" id="SSF111369">
    <property type="entry name" value="HlyD-like secretion proteins"/>
    <property type="match status" value="1"/>
</dbReference>
<evidence type="ECO:0008006" key="5">
    <source>
        <dbReference type="Google" id="ProtNLM"/>
    </source>
</evidence>
<dbReference type="InterPro" id="IPR006143">
    <property type="entry name" value="RND_pump_MFP"/>
</dbReference>
<accession>A0ABQ4Q2P8</accession>
<evidence type="ECO:0000313" key="3">
    <source>
        <dbReference type="EMBL" id="GIZ51125.1"/>
    </source>
</evidence>
<evidence type="ECO:0000256" key="2">
    <source>
        <dbReference type="SAM" id="MobiDB-lite"/>
    </source>
</evidence>
<dbReference type="RefSeq" id="WP_238482337.1">
    <property type="nucleotide sequence ID" value="NZ_BPMK01000004.1"/>
</dbReference>
<dbReference type="PANTHER" id="PTHR30469">
    <property type="entry name" value="MULTIDRUG RESISTANCE PROTEIN MDTA"/>
    <property type="match status" value="1"/>
</dbReference>
<name>A0ABQ4Q2P8_9BURK</name>
<dbReference type="NCBIfam" id="TIGR01730">
    <property type="entry name" value="RND_mfp"/>
    <property type="match status" value="1"/>
</dbReference>
<dbReference type="Gene3D" id="2.40.50.100">
    <property type="match status" value="1"/>
</dbReference>
<dbReference type="Gene3D" id="2.40.30.170">
    <property type="match status" value="1"/>
</dbReference>
<sequence>MAVPVSAAPASPVTQPAAAPSPEHAIRVQLLPRRYTTLAAEIGAKVQRLPVPEGERFRAGDVLVVFDCSIHAAQLKKAESSHSAASQTWEANKRLVELNAAGKMELNVAKAEMDKSQAEVSAAAAFVSKCRIQAPFSGRVAEQKVREQQYAQPGQALLDIIDDGQLEIELIVPSKWMAWMKTGLGFRVRIDETGKTYPAKIKRVGARVDPISQSVKVLAVVDGNHPDLVAGMSGHAQFNVPATGQ</sequence>
<evidence type="ECO:0000313" key="4">
    <source>
        <dbReference type="Proteomes" id="UP000887222"/>
    </source>
</evidence>
<dbReference type="Proteomes" id="UP000887222">
    <property type="component" value="Unassembled WGS sequence"/>
</dbReference>
<proteinExistence type="inferred from homology"/>
<dbReference type="Gene3D" id="1.10.287.470">
    <property type="entry name" value="Helix hairpin bin"/>
    <property type="match status" value="1"/>
</dbReference>
<evidence type="ECO:0000256" key="1">
    <source>
        <dbReference type="ARBA" id="ARBA00009477"/>
    </source>
</evidence>
<reference evidence="3 4" key="1">
    <citation type="journal article" date="2022" name="Int. J. Syst. Evol. Microbiol.">
        <title>Noviherbaspirillum aridicola sp. nov., isolated from an arid soil in Pakistan.</title>
        <authorList>
            <person name="Khan I.U."/>
            <person name="Saqib M."/>
            <person name="Amin A."/>
            <person name="Hussain F."/>
            <person name="Li L."/>
            <person name="Liu Y.H."/>
            <person name="Fang B.Z."/>
            <person name="Ahmed I."/>
            <person name="Li W.J."/>
        </authorList>
    </citation>
    <scope>NUCLEOTIDE SEQUENCE [LARGE SCALE GENOMIC DNA]</scope>
    <source>
        <strain evidence="3 4">NCCP-691</strain>
    </source>
</reference>
<comment type="similarity">
    <text evidence="1">Belongs to the membrane fusion protein (MFP) (TC 8.A.1) family.</text>
</comment>